<keyword evidence="1" id="KW-1133">Transmembrane helix</keyword>
<keyword evidence="3" id="KW-1185">Reference proteome</keyword>
<feature type="transmembrane region" description="Helical" evidence="1">
    <location>
        <begin position="31"/>
        <end position="51"/>
    </location>
</feature>
<evidence type="ECO:0000313" key="3">
    <source>
        <dbReference type="Proteomes" id="UP001217089"/>
    </source>
</evidence>
<evidence type="ECO:0008006" key="4">
    <source>
        <dbReference type="Google" id="ProtNLM"/>
    </source>
</evidence>
<gene>
    <name evidence="2" type="ORF">KUTeg_015502</name>
</gene>
<reference evidence="2 3" key="1">
    <citation type="submission" date="2022-12" db="EMBL/GenBank/DDBJ databases">
        <title>Chromosome-level genome of Tegillarca granosa.</title>
        <authorList>
            <person name="Kim J."/>
        </authorList>
    </citation>
    <scope>NUCLEOTIDE SEQUENCE [LARGE SCALE GENOMIC DNA]</scope>
    <source>
        <strain evidence="2">Teg-2019</strain>
        <tissue evidence="2">Adductor muscle</tissue>
    </source>
</reference>
<accession>A0ABQ9EQC2</accession>
<organism evidence="2 3">
    <name type="scientific">Tegillarca granosa</name>
    <name type="common">Malaysian cockle</name>
    <name type="synonym">Anadara granosa</name>
    <dbReference type="NCBI Taxonomy" id="220873"/>
    <lineage>
        <taxon>Eukaryota</taxon>
        <taxon>Metazoa</taxon>
        <taxon>Spiralia</taxon>
        <taxon>Lophotrochozoa</taxon>
        <taxon>Mollusca</taxon>
        <taxon>Bivalvia</taxon>
        <taxon>Autobranchia</taxon>
        <taxon>Pteriomorphia</taxon>
        <taxon>Arcoida</taxon>
        <taxon>Arcoidea</taxon>
        <taxon>Arcidae</taxon>
        <taxon>Tegillarca</taxon>
    </lineage>
</organism>
<evidence type="ECO:0000256" key="1">
    <source>
        <dbReference type="SAM" id="Phobius"/>
    </source>
</evidence>
<proteinExistence type="predicted"/>
<keyword evidence="1" id="KW-0812">Transmembrane</keyword>
<keyword evidence="1" id="KW-0472">Membrane</keyword>
<protein>
    <recommendedName>
        <fullName evidence="4">MFS transporter</fullName>
    </recommendedName>
</protein>
<name>A0ABQ9EQC2_TEGGR</name>
<comment type="caution">
    <text evidence="2">The sequence shown here is derived from an EMBL/GenBank/DDBJ whole genome shotgun (WGS) entry which is preliminary data.</text>
</comment>
<dbReference type="EMBL" id="JARBDR010000793">
    <property type="protein sequence ID" value="KAJ8307418.1"/>
    <property type="molecule type" value="Genomic_DNA"/>
</dbReference>
<sequence length="66" mass="7682">MSDNKIYPNIFNVADNSTLLQSTPKAYKRRWWIIFIYCSCVATQVIFYNSFGPITELTGAYFGWTD</sequence>
<evidence type="ECO:0000313" key="2">
    <source>
        <dbReference type="EMBL" id="KAJ8307418.1"/>
    </source>
</evidence>
<dbReference type="Proteomes" id="UP001217089">
    <property type="component" value="Unassembled WGS sequence"/>
</dbReference>